<accession>A0ABT2TM37</accession>
<comment type="similarity">
    <text evidence="1">Belongs to the LysR transcriptional regulatory family.</text>
</comment>
<dbReference type="PANTHER" id="PTHR30126:SF91">
    <property type="entry name" value="LYSR FAMILY TRANSCRIPTIONAL REGULATOR"/>
    <property type="match status" value="1"/>
</dbReference>
<evidence type="ECO:0000256" key="4">
    <source>
        <dbReference type="ARBA" id="ARBA00023163"/>
    </source>
</evidence>
<evidence type="ECO:0000259" key="5">
    <source>
        <dbReference type="PROSITE" id="PS50931"/>
    </source>
</evidence>
<dbReference type="PANTHER" id="PTHR30126">
    <property type="entry name" value="HTH-TYPE TRANSCRIPTIONAL REGULATOR"/>
    <property type="match status" value="1"/>
</dbReference>
<dbReference type="InterPro" id="IPR036388">
    <property type="entry name" value="WH-like_DNA-bd_sf"/>
</dbReference>
<dbReference type="PRINTS" id="PR00039">
    <property type="entry name" value="HTHLYSR"/>
</dbReference>
<feature type="domain" description="HTH lysR-type" evidence="5">
    <location>
        <begin position="1"/>
        <end position="58"/>
    </location>
</feature>
<evidence type="ECO:0000256" key="3">
    <source>
        <dbReference type="ARBA" id="ARBA00023125"/>
    </source>
</evidence>
<dbReference type="PROSITE" id="PS50931">
    <property type="entry name" value="HTH_LYSR"/>
    <property type="match status" value="1"/>
</dbReference>
<reference evidence="6 7" key="1">
    <citation type="journal article" date="2021" name="ISME Commun">
        <title>Automated analysis of genomic sequences facilitates high-throughput and comprehensive description of bacteria.</title>
        <authorList>
            <person name="Hitch T.C.A."/>
        </authorList>
    </citation>
    <scope>NUCLEOTIDE SEQUENCE [LARGE SCALE GENOMIC DNA]</scope>
    <source>
        <strain evidence="6 7">Sanger_109</strain>
    </source>
</reference>
<protein>
    <submittedName>
        <fullName evidence="6">LysR substrate-binding domain-containing protein</fullName>
    </submittedName>
</protein>
<evidence type="ECO:0000256" key="2">
    <source>
        <dbReference type="ARBA" id="ARBA00023015"/>
    </source>
</evidence>
<dbReference type="EMBL" id="JAOQJQ010000006">
    <property type="protein sequence ID" value="MCU6763279.1"/>
    <property type="molecule type" value="Genomic_DNA"/>
</dbReference>
<proteinExistence type="inferred from homology"/>
<dbReference type="Pfam" id="PF03466">
    <property type="entry name" value="LysR_substrate"/>
    <property type="match status" value="1"/>
</dbReference>
<keyword evidence="2" id="KW-0805">Transcription regulation</keyword>
<evidence type="ECO:0000313" key="7">
    <source>
        <dbReference type="Proteomes" id="UP001652442"/>
    </source>
</evidence>
<evidence type="ECO:0000313" key="6">
    <source>
        <dbReference type="EMBL" id="MCU6763279.1"/>
    </source>
</evidence>
<evidence type="ECO:0000256" key="1">
    <source>
        <dbReference type="ARBA" id="ARBA00009437"/>
    </source>
</evidence>
<dbReference type="SUPFAM" id="SSF53850">
    <property type="entry name" value="Periplasmic binding protein-like II"/>
    <property type="match status" value="1"/>
</dbReference>
<organism evidence="6 7">
    <name type="scientific">Brotonthovivens ammoniilytica</name>
    <dbReference type="NCBI Taxonomy" id="2981725"/>
    <lineage>
        <taxon>Bacteria</taxon>
        <taxon>Bacillati</taxon>
        <taxon>Bacillota</taxon>
        <taxon>Clostridia</taxon>
        <taxon>Lachnospirales</taxon>
        <taxon>Lachnospiraceae</taxon>
        <taxon>Brotonthovivens</taxon>
    </lineage>
</organism>
<dbReference type="Gene3D" id="1.10.10.10">
    <property type="entry name" value="Winged helix-like DNA-binding domain superfamily/Winged helix DNA-binding domain"/>
    <property type="match status" value="1"/>
</dbReference>
<comment type="caution">
    <text evidence="6">The sequence shown here is derived from an EMBL/GenBank/DDBJ whole genome shotgun (WGS) entry which is preliminary data.</text>
</comment>
<gene>
    <name evidence="6" type="ORF">OCV88_13250</name>
</gene>
<name>A0ABT2TM37_9FIRM</name>
<sequence>MLDYRIDTFLTVCQEMNYTKAAQLLNITQPNVSQHIKWLEERYQQKLFEYQGRKLVLTAAGRLLKETAKAVCHEEIILKQQMETLQNQKREIFFGVTKSVNEGSMKRNITKFIRTYAGNKIRFVVDNTQKLLDDLSDMKLDFAIVEGNFDKSMYDYLVLSQEAFIPVCASGYQFQRPVKGIEDLFVEPLIVREEGSGSREIFENMLGARNAGIWSFSSVMEIGEIREIKELLKAGSGISFLYEMAVKDELEEGSLIHIPLTDLDIRHEFAMIWLKTKHFSDVYHGFAKELLE</sequence>
<dbReference type="InterPro" id="IPR000847">
    <property type="entry name" value="LysR_HTH_N"/>
</dbReference>
<dbReference type="SUPFAM" id="SSF46785">
    <property type="entry name" value="Winged helix' DNA-binding domain"/>
    <property type="match status" value="1"/>
</dbReference>
<dbReference type="Proteomes" id="UP001652442">
    <property type="component" value="Unassembled WGS sequence"/>
</dbReference>
<dbReference type="InterPro" id="IPR005119">
    <property type="entry name" value="LysR_subst-bd"/>
</dbReference>
<keyword evidence="7" id="KW-1185">Reference proteome</keyword>
<dbReference type="InterPro" id="IPR036390">
    <property type="entry name" value="WH_DNA-bd_sf"/>
</dbReference>
<keyword evidence="3" id="KW-0238">DNA-binding</keyword>
<keyword evidence="4" id="KW-0804">Transcription</keyword>
<dbReference type="Gene3D" id="3.40.190.10">
    <property type="entry name" value="Periplasmic binding protein-like II"/>
    <property type="match status" value="2"/>
</dbReference>
<dbReference type="Pfam" id="PF00126">
    <property type="entry name" value="HTH_1"/>
    <property type="match status" value="1"/>
</dbReference>
<dbReference type="RefSeq" id="WP_158425924.1">
    <property type="nucleotide sequence ID" value="NZ_JAOQJQ010000006.1"/>
</dbReference>